<accession>A0A3B0ZF35</accession>
<proteinExistence type="predicted"/>
<evidence type="ECO:0008006" key="2">
    <source>
        <dbReference type="Google" id="ProtNLM"/>
    </source>
</evidence>
<gene>
    <name evidence="1" type="ORF">MNBD_GAMMA16-1683</name>
</gene>
<organism evidence="1">
    <name type="scientific">hydrothermal vent metagenome</name>
    <dbReference type="NCBI Taxonomy" id="652676"/>
    <lineage>
        <taxon>unclassified sequences</taxon>
        <taxon>metagenomes</taxon>
        <taxon>ecological metagenomes</taxon>
    </lineage>
</organism>
<name>A0A3B0ZF35_9ZZZZ</name>
<reference evidence="1" key="1">
    <citation type="submission" date="2018-06" db="EMBL/GenBank/DDBJ databases">
        <authorList>
            <person name="Zhirakovskaya E."/>
        </authorList>
    </citation>
    <scope>NUCLEOTIDE SEQUENCE</scope>
</reference>
<evidence type="ECO:0000313" key="1">
    <source>
        <dbReference type="EMBL" id="VAW86067.1"/>
    </source>
</evidence>
<dbReference type="EMBL" id="UOFO01000086">
    <property type="protein sequence ID" value="VAW86067.1"/>
    <property type="molecule type" value="Genomic_DNA"/>
</dbReference>
<protein>
    <recommendedName>
        <fullName evidence="2">DUF4303 domain-containing protein</fullName>
    </recommendedName>
</protein>
<sequence>MVYILLNYWEDNNFLKALEHTKAENMTEKNKFIESSYHKFKNAITEINDDATKDIYAVSFWYFEEDDDLRFPTILVSYNTNANYKEQILKASNNKEAKWNYAYWLQDFIGQIGGREDELLKNWFKSTPYFYSENENEKMFENNEIFEKIIEQGSEFCEDFIEEIILLTKRLFSEKVILNKFGKNIPILVHELEYGDGSTDLTLNSNPKGVADEFIEWVQNPRQIL</sequence>
<dbReference type="AlphaFoldDB" id="A0A3B0ZF35"/>